<keyword evidence="3" id="KW-1185">Reference proteome</keyword>
<dbReference type="InterPro" id="IPR024520">
    <property type="entry name" value="DUF3558"/>
</dbReference>
<comment type="caution">
    <text evidence="2">The sequence shown here is derived from an EMBL/GenBank/DDBJ whole genome shotgun (WGS) entry which is preliminary data.</text>
</comment>
<feature type="region of interest" description="Disordered" evidence="1">
    <location>
        <begin position="1"/>
        <end position="45"/>
    </location>
</feature>
<protein>
    <recommendedName>
        <fullName evidence="4">DUF3558 domain-containing protein</fullName>
    </recommendedName>
</protein>
<dbReference type="AlphaFoldDB" id="A0A7W7WUQ4"/>
<accession>A0A7W7WUQ4</accession>
<gene>
    <name evidence="2" type="ORF">F4559_001863</name>
</gene>
<name>A0A7W7WUQ4_9PSEU</name>
<organism evidence="2 3">
    <name type="scientific">Saccharothrix violaceirubra</name>
    <dbReference type="NCBI Taxonomy" id="413306"/>
    <lineage>
        <taxon>Bacteria</taxon>
        <taxon>Bacillati</taxon>
        <taxon>Actinomycetota</taxon>
        <taxon>Actinomycetes</taxon>
        <taxon>Pseudonocardiales</taxon>
        <taxon>Pseudonocardiaceae</taxon>
        <taxon>Saccharothrix</taxon>
    </lineage>
</organism>
<dbReference type="RefSeq" id="WP_184667554.1">
    <property type="nucleotide sequence ID" value="NZ_BAABAI010000031.1"/>
</dbReference>
<dbReference type="Proteomes" id="UP000542674">
    <property type="component" value="Unassembled WGS sequence"/>
</dbReference>
<proteinExistence type="predicted"/>
<feature type="compositionally biased region" description="Polar residues" evidence="1">
    <location>
        <begin position="20"/>
        <end position="30"/>
    </location>
</feature>
<dbReference type="Pfam" id="PF12079">
    <property type="entry name" value="DUF3558"/>
    <property type="match status" value="1"/>
</dbReference>
<evidence type="ECO:0000256" key="1">
    <source>
        <dbReference type="SAM" id="MobiDB-lite"/>
    </source>
</evidence>
<evidence type="ECO:0000313" key="3">
    <source>
        <dbReference type="Proteomes" id="UP000542674"/>
    </source>
</evidence>
<evidence type="ECO:0000313" key="2">
    <source>
        <dbReference type="EMBL" id="MBB4964504.1"/>
    </source>
</evidence>
<evidence type="ECO:0008006" key="4">
    <source>
        <dbReference type="Google" id="ProtNLM"/>
    </source>
</evidence>
<dbReference type="EMBL" id="JACHJS010000001">
    <property type="protein sequence ID" value="MBB4964504.1"/>
    <property type="molecule type" value="Genomic_DNA"/>
</dbReference>
<sequence>MMFTACSKTTTEGNPAPATSLATTKQTPSPSEEKQPSGNDLDITKYADKPCDLIKPDQLATLGNFKPAKQGAGPLGPTCTWLGQNSIKDNTYALSLVTKGSTLEKMRENVKDRTIFKTTTITGRDAYSTDGTDGTRDCATGVKTSSKDAILAQVSLGEKDTEKTGKSCQASERLAAIIIGNLGG</sequence>
<feature type="compositionally biased region" description="Polar residues" evidence="1">
    <location>
        <begin position="1"/>
        <end position="13"/>
    </location>
</feature>
<reference evidence="2 3" key="1">
    <citation type="submission" date="2020-08" db="EMBL/GenBank/DDBJ databases">
        <title>Sequencing the genomes of 1000 actinobacteria strains.</title>
        <authorList>
            <person name="Klenk H.-P."/>
        </authorList>
    </citation>
    <scope>NUCLEOTIDE SEQUENCE [LARGE SCALE GENOMIC DNA]</scope>
    <source>
        <strain evidence="2 3">DSM 45084</strain>
    </source>
</reference>